<reference evidence="2 3" key="1">
    <citation type="submission" date="2023-03" db="EMBL/GenBank/DDBJ databases">
        <title>Genome insight into feeding habits of ladybird beetles.</title>
        <authorList>
            <person name="Li H.-S."/>
            <person name="Huang Y.-H."/>
            <person name="Pang H."/>
        </authorList>
    </citation>
    <scope>NUCLEOTIDE SEQUENCE [LARGE SCALE GENOMIC DNA]</scope>
    <source>
        <strain evidence="2">SYSU_2023b</strain>
        <tissue evidence="2">Whole body</tissue>
    </source>
</reference>
<keyword evidence="3" id="KW-1185">Reference proteome</keyword>
<gene>
    <name evidence="2" type="ORF">WA026_005799</name>
</gene>
<sequence length="482" mass="54788">MVKSAITLLKDLMDSIQINETGTGQRDKKTTVTQRRSLPPLTNIHENDSLSATKRTASRRGSGIARYESTEPLCTASMNHKSLLKKPYQLISRNGSRYSNTELSREINTQSSKRNACRSRIPQRIKPKGSDLSVEEIHEVLDKMLKTIVPSATCRRQSLDTKKTDSGFIQNNLLELPIQDVQESTKHKKENNLNKTYIKPRTPLAKKERSNFTSAKLINSLTPSSIHSNVPCSFISNETGLTESASNSKPDLRKTNSDKQIFKKETANSSKKNYYSRGITSNVYIPTKPCRDISDKVTEKYKKEPKKNIEKNKREFNKSGMVRCALPRYCRYIDSDLINSQKNHTTSLKLLKSMTTSKKFESTHIESSENSLGHNTPQLYTPRICIPYLVEEKKITGQKIKIPGSENYTDASSSCDDLADVGTYEEFEADRLNRKNYADGTIFENVVVGAYEDFERDLFDKDQRRLRGLMNSMFESGNIVMR</sequence>
<protein>
    <submittedName>
        <fullName evidence="2">Uncharacterized protein</fullName>
    </submittedName>
</protein>
<evidence type="ECO:0000256" key="1">
    <source>
        <dbReference type="SAM" id="MobiDB-lite"/>
    </source>
</evidence>
<evidence type="ECO:0000313" key="2">
    <source>
        <dbReference type="EMBL" id="KAK9874984.1"/>
    </source>
</evidence>
<dbReference type="AlphaFoldDB" id="A0AAW1TW41"/>
<feature type="region of interest" description="Disordered" evidence="1">
    <location>
        <begin position="241"/>
        <end position="267"/>
    </location>
</feature>
<name>A0AAW1TW41_9CUCU</name>
<comment type="caution">
    <text evidence="2">The sequence shown here is derived from an EMBL/GenBank/DDBJ whole genome shotgun (WGS) entry which is preliminary data.</text>
</comment>
<feature type="compositionally biased region" description="Basic and acidic residues" evidence="1">
    <location>
        <begin position="250"/>
        <end position="266"/>
    </location>
</feature>
<evidence type="ECO:0000313" key="3">
    <source>
        <dbReference type="Proteomes" id="UP001431783"/>
    </source>
</evidence>
<dbReference type="Proteomes" id="UP001431783">
    <property type="component" value="Unassembled WGS sequence"/>
</dbReference>
<accession>A0AAW1TW41</accession>
<proteinExistence type="predicted"/>
<dbReference type="EMBL" id="JARQZJ010000032">
    <property type="protein sequence ID" value="KAK9874984.1"/>
    <property type="molecule type" value="Genomic_DNA"/>
</dbReference>
<organism evidence="2 3">
    <name type="scientific">Henosepilachna vigintioctopunctata</name>
    <dbReference type="NCBI Taxonomy" id="420089"/>
    <lineage>
        <taxon>Eukaryota</taxon>
        <taxon>Metazoa</taxon>
        <taxon>Ecdysozoa</taxon>
        <taxon>Arthropoda</taxon>
        <taxon>Hexapoda</taxon>
        <taxon>Insecta</taxon>
        <taxon>Pterygota</taxon>
        <taxon>Neoptera</taxon>
        <taxon>Endopterygota</taxon>
        <taxon>Coleoptera</taxon>
        <taxon>Polyphaga</taxon>
        <taxon>Cucujiformia</taxon>
        <taxon>Coccinelloidea</taxon>
        <taxon>Coccinellidae</taxon>
        <taxon>Epilachninae</taxon>
        <taxon>Epilachnini</taxon>
        <taxon>Henosepilachna</taxon>
    </lineage>
</organism>